<accession>A0ABW5YC53</accession>
<dbReference type="RefSeq" id="WP_377185110.1">
    <property type="nucleotide sequence ID" value="NZ_JBHUPD010000002.1"/>
</dbReference>
<name>A0ABW5YC53_9SPHI</name>
<keyword evidence="3" id="KW-1185">Reference proteome</keyword>
<evidence type="ECO:0000313" key="2">
    <source>
        <dbReference type="EMBL" id="MFD2872913.1"/>
    </source>
</evidence>
<dbReference type="EMBL" id="JBHUPD010000002">
    <property type="protein sequence ID" value="MFD2872913.1"/>
    <property type="molecule type" value="Genomic_DNA"/>
</dbReference>
<evidence type="ECO:0000313" key="3">
    <source>
        <dbReference type="Proteomes" id="UP001597557"/>
    </source>
</evidence>
<comment type="caution">
    <text evidence="2">The sequence shown here is derived from an EMBL/GenBank/DDBJ whole genome shotgun (WGS) entry which is preliminary data.</text>
</comment>
<evidence type="ECO:0008006" key="4">
    <source>
        <dbReference type="Google" id="ProtNLM"/>
    </source>
</evidence>
<gene>
    <name evidence="2" type="ORF">ACFS5N_10575</name>
</gene>
<sequence length="219" mass="24433">MKSIKHLKKSAVGGSLLSLALVLLALAITLNGLNTGQVLTRQISTQVKTRERLRDLSRSMGQLDLLHLRYRTTGLAVFQVGCDQITDSVAKQLNDLHSLIKNDPSKTKQLQLVIAGIDTVQRYWRSADDHAVKINAQQTALKEEQRLDVVRSAIADFDELARLQLKNLQQRQDSTFMQLRFWLILLEILIAVILLIVSLQSGLTRISTPGAPSHGSLHE</sequence>
<feature type="transmembrane region" description="Helical" evidence="1">
    <location>
        <begin position="179"/>
        <end position="199"/>
    </location>
</feature>
<keyword evidence="1" id="KW-1133">Transmembrane helix</keyword>
<organism evidence="2 3">
    <name type="scientific">Mucilaginibacter ximonensis</name>
    <dbReference type="NCBI Taxonomy" id="538021"/>
    <lineage>
        <taxon>Bacteria</taxon>
        <taxon>Pseudomonadati</taxon>
        <taxon>Bacteroidota</taxon>
        <taxon>Sphingobacteriia</taxon>
        <taxon>Sphingobacteriales</taxon>
        <taxon>Sphingobacteriaceae</taxon>
        <taxon>Mucilaginibacter</taxon>
    </lineage>
</organism>
<reference evidence="3" key="1">
    <citation type="journal article" date="2019" name="Int. J. Syst. Evol. Microbiol.">
        <title>The Global Catalogue of Microorganisms (GCM) 10K type strain sequencing project: providing services to taxonomists for standard genome sequencing and annotation.</title>
        <authorList>
            <consortium name="The Broad Institute Genomics Platform"/>
            <consortium name="The Broad Institute Genome Sequencing Center for Infectious Disease"/>
            <person name="Wu L."/>
            <person name="Ma J."/>
        </authorList>
    </citation>
    <scope>NUCLEOTIDE SEQUENCE [LARGE SCALE GENOMIC DNA]</scope>
    <source>
        <strain evidence="3">KCTC 22437</strain>
    </source>
</reference>
<keyword evidence="1" id="KW-0472">Membrane</keyword>
<keyword evidence="1" id="KW-0812">Transmembrane</keyword>
<evidence type="ECO:0000256" key="1">
    <source>
        <dbReference type="SAM" id="Phobius"/>
    </source>
</evidence>
<dbReference type="Proteomes" id="UP001597557">
    <property type="component" value="Unassembled WGS sequence"/>
</dbReference>
<protein>
    <recommendedName>
        <fullName evidence="4">Chemotaxis methyl-accepting receptor HlyB-like 4HB MCP domain-containing protein</fullName>
    </recommendedName>
</protein>
<proteinExistence type="predicted"/>